<dbReference type="OMA" id="LMENHAI"/>
<dbReference type="GeneID" id="5045911"/>
<dbReference type="KEGG" id="ptm:GSPATT00025463001"/>
<gene>
    <name evidence="1" type="ORF">GSPATT00025463001</name>
</gene>
<dbReference type="AlphaFoldDB" id="A0EBR2"/>
<dbReference type="Proteomes" id="UP000000600">
    <property type="component" value="Unassembled WGS sequence"/>
</dbReference>
<dbReference type="HOGENOM" id="CLU_1622191_0_0_1"/>
<sequence length="168" mass="19946">MPELENFNLDKGIKKKTLHDKFRRKIQFLQLVLCQNQTIKNAAAQCQIKFATAKVVLKKFRNLGFIKNSDKDYEKQIDMLRQIAFIKSEIKQDQMQKREREFQALSQRIKKIQPLQENEATEIQIDINFQIKIFQEELRNQETIQLHLVKSVLLEQIKLMKNNSISVS</sequence>
<evidence type="ECO:0008006" key="3">
    <source>
        <dbReference type="Google" id="ProtNLM"/>
    </source>
</evidence>
<keyword evidence="2" id="KW-1185">Reference proteome</keyword>
<evidence type="ECO:0000313" key="2">
    <source>
        <dbReference type="Proteomes" id="UP000000600"/>
    </source>
</evidence>
<evidence type="ECO:0000313" key="1">
    <source>
        <dbReference type="EMBL" id="CAK92729.1"/>
    </source>
</evidence>
<accession>A0EBR2</accession>
<protein>
    <recommendedName>
        <fullName evidence="3">HTH psq-type domain-containing protein</fullName>
    </recommendedName>
</protein>
<dbReference type="RefSeq" id="XP_001460126.1">
    <property type="nucleotide sequence ID" value="XM_001460089.1"/>
</dbReference>
<proteinExistence type="predicted"/>
<dbReference type="InParanoid" id="A0EBR2"/>
<name>A0EBR2_PARTE</name>
<reference evidence="1 2" key="1">
    <citation type="journal article" date="2006" name="Nature">
        <title>Global trends of whole-genome duplications revealed by the ciliate Paramecium tetraurelia.</title>
        <authorList>
            <consortium name="Genoscope"/>
            <person name="Aury J.-M."/>
            <person name="Jaillon O."/>
            <person name="Duret L."/>
            <person name="Noel B."/>
            <person name="Jubin C."/>
            <person name="Porcel B.M."/>
            <person name="Segurens B."/>
            <person name="Daubin V."/>
            <person name="Anthouard V."/>
            <person name="Aiach N."/>
            <person name="Arnaiz O."/>
            <person name="Billaut A."/>
            <person name="Beisson J."/>
            <person name="Blanc I."/>
            <person name="Bouhouche K."/>
            <person name="Camara F."/>
            <person name="Duharcourt S."/>
            <person name="Guigo R."/>
            <person name="Gogendeau D."/>
            <person name="Katinka M."/>
            <person name="Keller A.-M."/>
            <person name="Kissmehl R."/>
            <person name="Klotz C."/>
            <person name="Koll F."/>
            <person name="Le Moue A."/>
            <person name="Lepere C."/>
            <person name="Malinsky S."/>
            <person name="Nowacki M."/>
            <person name="Nowak J.K."/>
            <person name="Plattner H."/>
            <person name="Poulain J."/>
            <person name="Ruiz F."/>
            <person name="Serrano V."/>
            <person name="Zagulski M."/>
            <person name="Dessen P."/>
            <person name="Betermier M."/>
            <person name="Weissenbach J."/>
            <person name="Scarpelli C."/>
            <person name="Schachter V."/>
            <person name="Sperling L."/>
            <person name="Meyer E."/>
            <person name="Cohen J."/>
            <person name="Wincker P."/>
        </authorList>
    </citation>
    <scope>NUCLEOTIDE SEQUENCE [LARGE SCALE GENOMIC DNA]</scope>
    <source>
        <strain evidence="1 2">Stock d4-2</strain>
    </source>
</reference>
<dbReference type="EMBL" id="CT868669">
    <property type="protein sequence ID" value="CAK92729.1"/>
    <property type="molecule type" value="Genomic_DNA"/>
</dbReference>
<organism evidence="1 2">
    <name type="scientific">Paramecium tetraurelia</name>
    <dbReference type="NCBI Taxonomy" id="5888"/>
    <lineage>
        <taxon>Eukaryota</taxon>
        <taxon>Sar</taxon>
        <taxon>Alveolata</taxon>
        <taxon>Ciliophora</taxon>
        <taxon>Intramacronucleata</taxon>
        <taxon>Oligohymenophorea</taxon>
        <taxon>Peniculida</taxon>
        <taxon>Parameciidae</taxon>
        <taxon>Paramecium</taxon>
    </lineage>
</organism>
<dbReference type="OrthoDB" id="310342at2759"/>